<name>A0A0F7K0V4_9GAMM</name>
<feature type="domain" description="Fe2OG dioxygenase" evidence="7">
    <location>
        <begin position="114"/>
        <end position="216"/>
    </location>
</feature>
<evidence type="ECO:0000256" key="1">
    <source>
        <dbReference type="ARBA" id="ARBA00001961"/>
    </source>
</evidence>
<dbReference type="AlphaFoldDB" id="A0A0F7K0V4"/>
<proteinExistence type="predicted"/>
<dbReference type="SMART" id="SM00702">
    <property type="entry name" value="P4Hc"/>
    <property type="match status" value="1"/>
</dbReference>
<dbReference type="InterPro" id="IPR051559">
    <property type="entry name" value="HIF_prolyl_hydroxylases"/>
</dbReference>
<accession>A0A0F7K0V4</accession>
<organism evidence="8 9">
    <name type="scientific">Sedimenticola thiotaurini</name>
    <dbReference type="NCBI Taxonomy" id="1543721"/>
    <lineage>
        <taxon>Bacteria</taxon>
        <taxon>Pseudomonadati</taxon>
        <taxon>Pseudomonadota</taxon>
        <taxon>Gammaproteobacteria</taxon>
        <taxon>Chromatiales</taxon>
        <taxon>Sedimenticolaceae</taxon>
        <taxon>Sedimenticola</taxon>
    </lineage>
</organism>
<dbReference type="Proteomes" id="UP000034410">
    <property type="component" value="Chromosome"/>
</dbReference>
<dbReference type="PANTHER" id="PTHR12907:SF26">
    <property type="entry name" value="HIF PROLYL HYDROXYLASE, ISOFORM C"/>
    <property type="match status" value="1"/>
</dbReference>
<keyword evidence="9" id="KW-1185">Reference proteome</keyword>
<reference evidence="8 9" key="1">
    <citation type="journal article" date="2015" name="Genome Announc.">
        <title>Complete Genome Sequence of Sedimenticola thiotaurini Strain SIP-G1, a Polyphosphate- and Polyhydroxyalkanoate-Accumulating Sulfur-Oxidizing Gammaproteobacterium Isolated from Salt Marsh Sediments.</title>
        <authorList>
            <person name="Flood B.E."/>
            <person name="Jones D.S."/>
            <person name="Bailey J.V."/>
        </authorList>
    </citation>
    <scope>NUCLEOTIDE SEQUENCE [LARGE SCALE GENOMIC DNA]</scope>
    <source>
        <strain evidence="8 9">SIP-G1</strain>
    </source>
</reference>
<comment type="cofactor">
    <cofactor evidence="1">
        <name>L-ascorbate</name>
        <dbReference type="ChEBI" id="CHEBI:38290"/>
    </cofactor>
</comment>
<gene>
    <name evidence="8" type="ORF">AAY24_11025</name>
</gene>
<dbReference type="PROSITE" id="PS51471">
    <property type="entry name" value="FE2OG_OXY"/>
    <property type="match status" value="1"/>
</dbReference>
<dbReference type="OrthoDB" id="9783171at2"/>
<keyword evidence="3" id="KW-0847">Vitamin C</keyword>
<dbReference type="GO" id="GO:0008198">
    <property type="term" value="F:ferrous iron binding"/>
    <property type="evidence" value="ECO:0007669"/>
    <property type="project" value="TreeGrafter"/>
</dbReference>
<dbReference type="Pfam" id="PF13640">
    <property type="entry name" value="2OG-FeII_Oxy_3"/>
    <property type="match status" value="1"/>
</dbReference>
<dbReference type="InterPro" id="IPR006620">
    <property type="entry name" value="Pro_4_hyd_alph"/>
</dbReference>
<evidence type="ECO:0000313" key="8">
    <source>
        <dbReference type="EMBL" id="AKH20790.1"/>
    </source>
</evidence>
<dbReference type="GO" id="GO:0031418">
    <property type="term" value="F:L-ascorbic acid binding"/>
    <property type="evidence" value="ECO:0007669"/>
    <property type="project" value="UniProtKB-KW"/>
</dbReference>
<evidence type="ECO:0000256" key="6">
    <source>
        <dbReference type="ARBA" id="ARBA00023004"/>
    </source>
</evidence>
<keyword evidence="4" id="KW-0223">Dioxygenase</keyword>
<evidence type="ECO:0000259" key="7">
    <source>
        <dbReference type="PROSITE" id="PS51471"/>
    </source>
</evidence>
<keyword evidence="5" id="KW-0560">Oxidoreductase</keyword>
<keyword evidence="6" id="KW-0408">Iron</keyword>
<dbReference type="Gene3D" id="2.60.120.620">
    <property type="entry name" value="q2cbj1_9rhob like domain"/>
    <property type="match status" value="1"/>
</dbReference>
<evidence type="ECO:0000256" key="5">
    <source>
        <dbReference type="ARBA" id="ARBA00023002"/>
    </source>
</evidence>
<dbReference type="PATRIC" id="fig|1543721.4.peg.2285"/>
<dbReference type="InterPro" id="IPR005123">
    <property type="entry name" value="Oxoglu/Fe-dep_dioxygenase_dom"/>
</dbReference>
<evidence type="ECO:0000256" key="2">
    <source>
        <dbReference type="ARBA" id="ARBA00022723"/>
    </source>
</evidence>
<dbReference type="InterPro" id="IPR044862">
    <property type="entry name" value="Pro_4_hyd_alph_FE2OG_OXY"/>
</dbReference>
<evidence type="ECO:0000313" key="9">
    <source>
        <dbReference type="Proteomes" id="UP000034410"/>
    </source>
</evidence>
<sequence length="228" mass="26449">MERTHLIPENSDFNAAAPPEDDGLFERIACGLEDRGHVILPAALPEPIAAALLQYLSQQEQDRFHRARIGRGIEQTRNQFVRRDKIVWMDPAHPQADAWFNWTDRLQRYLNRRLFLGLFSFESHFAHYRPGDFYRKHLDAFRGESNRVLSLVTYLNRGWEPDQGGELVIYAPDDGAEITRVMPTFGTLVIFLSEEFPHEVLAAERDRYSVAGWFRVNGSINRQIDPPR</sequence>
<keyword evidence="2" id="KW-0479">Metal-binding</keyword>
<evidence type="ECO:0000256" key="4">
    <source>
        <dbReference type="ARBA" id="ARBA00022964"/>
    </source>
</evidence>
<dbReference type="GO" id="GO:0031543">
    <property type="term" value="F:peptidyl-proline dioxygenase activity"/>
    <property type="evidence" value="ECO:0007669"/>
    <property type="project" value="TreeGrafter"/>
</dbReference>
<protein>
    <recommendedName>
        <fullName evidence="7">Fe2OG dioxygenase domain-containing protein</fullName>
    </recommendedName>
</protein>
<dbReference type="EMBL" id="CP011412">
    <property type="protein sequence ID" value="AKH20790.1"/>
    <property type="molecule type" value="Genomic_DNA"/>
</dbReference>
<evidence type="ECO:0000256" key="3">
    <source>
        <dbReference type="ARBA" id="ARBA00022896"/>
    </source>
</evidence>
<dbReference type="PANTHER" id="PTHR12907">
    <property type="entry name" value="EGL NINE HOMOLOG-RELATED"/>
    <property type="match status" value="1"/>
</dbReference>
<dbReference type="GO" id="GO:0071456">
    <property type="term" value="P:cellular response to hypoxia"/>
    <property type="evidence" value="ECO:0007669"/>
    <property type="project" value="TreeGrafter"/>
</dbReference>
<dbReference type="KEGG" id="seds:AAY24_11025"/>